<organism evidence="1">
    <name type="scientific">uncultured Gemmatimonadota bacterium</name>
    <dbReference type="NCBI Taxonomy" id="203437"/>
    <lineage>
        <taxon>Bacteria</taxon>
        <taxon>Pseudomonadati</taxon>
        <taxon>Gemmatimonadota</taxon>
        <taxon>environmental samples</taxon>
    </lineage>
</organism>
<protein>
    <submittedName>
        <fullName evidence="1">Uncharacterized protein</fullName>
    </submittedName>
</protein>
<reference evidence="1" key="1">
    <citation type="submission" date="2020-02" db="EMBL/GenBank/DDBJ databases">
        <authorList>
            <person name="Meier V. D."/>
        </authorList>
    </citation>
    <scope>NUCLEOTIDE SEQUENCE</scope>
    <source>
        <strain evidence="1">AVDCRST_MAG68</strain>
    </source>
</reference>
<feature type="non-terminal residue" evidence="1">
    <location>
        <position position="20"/>
    </location>
</feature>
<accession>A0A6J4LHZ3</accession>
<dbReference type="AlphaFoldDB" id="A0A6J4LHZ3"/>
<evidence type="ECO:0000313" key="1">
    <source>
        <dbReference type="EMBL" id="CAA9333755.1"/>
    </source>
</evidence>
<proteinExistence type="predicted"/>
<sequence>MIDRHAVQALVRSGLSTKDI</sequence>
<gene>
    <name evidence="1" type="ORF">AVDCRST_MAG68-2569</name>
</gene>
<name>A0A6J4LHZ3_9BACT</name>
<dbReference type="EMBL" id="CADCTW010000129">
    <property type="protein sequence ID" value="CAA9333755.1"/>
    <property type="molecule type" value="Genomic_DNA"/>
</dbReference>